<dbReference type="STRING" id="1447875.A0A2B7Y495"/>
<name>A0A2B7Y495_9EURO</name>
<accession>A0A2B7Y495</accession>
<dbReference type="AlphaFoldDB" id="A0A2B7Y495"/>
<evidence type="ECO:0000313" key="1">
    <source>
        <dbReference type="EMBL" id="PGH15969.1"/>
    </source>
</evidence>
<evidence type="ECO:0000313" key="2">
    <source>
        <dbReference type="Proteomes" id="UP000223968"/>
    </source>
</evidence>
<proteinExistence type="predicted"/>
<dbReference type="EMBL" id="PDNB01000021">
    <property type="protein sequence ID" value="PGH15969.1"/>
    <property type="molecule type" value="Genomic_DNA"/>
</dbReference>
<sequence>MDLVGRQYLYLQDEDRLELLAHFQSSFPKHLLCYQCYIFHRKSGILGAGSLDCGRRNGHLVTGTMRLSFSVMQNAMNCYLYGRSHYVPFIPFTYHGRKTKYDITVEEKVELKASNDNVLLHQRIIATFNRTGLQVTTKTAKDIPFNVPLNKWEFLKCRVCETDIGTRRDRLDANYDNITVDLWRALGPCRSPFESQWELQTEPYDRYHKPLLLTSGNEFAFSLFRETKPLSVPSGSSR</sequence>
<protein>
    <submittedName>
        <fullName evidence="1">Uncharacterized protein</fullName>
    </submittedName>
</protein>
<dbReference type="OrthoDB" id="3766406at2759"/>
<reference evidence="1 2" key="1">
    <citation type="submission" date="2017-10" db="EMBL/GenBank/DDBJ databases">
        <title>Comparative genomics in systemic dimorphic fungi from Ajellomycetaceae.</title>
        <authorList>
            <person name="Munoz J.F."/>
            <person name="Mcewen J.G."/>
            <person name="Clay O.K."/>
            <person name="Cuomo C.A."/>
        </authorList>
    </citation>
    <scope>NUCLEOTIDE SEQUENCE [LARGE SCALE GENOMIC DNA]</scope>
    <source>
        <strain evidence="1 2">UAMH5409</strain>
    </source>
</reference>
<organism evidence="1 2">
    <name type="scientific">Helicocarpus griseus UAMH5409</name>
    <dbReference type="NCBI Taxonomy" id="1447875"/>
    <lineage>
        <taxon>Eukaryota</taxon>
        <taxon>Fungi</taxon>
        <taxon>Dikarya</taxon>
        <taxon>Ascomycota</taxon>
        <taxon>Pezizomycotina</taxon>
        <taxon>Eurotiomycetes</taxon>
        <taxon>Eurotiomycetidae</taxon>
        <taxon>Onygenales</taxon>
        <taxon>Ajellomycetaceae</taxon>
        <taxon>Helicocarpus</taxon>
    </lineage>
</organism>
<keyword evidence="2" id="KW-1185">Reference proteome</keyword>
<comment type="caution">
    <text evidence="1">The sequence shown here is derived from an EMBL/GenBank/DDBJ whole genome shotgun (WGS) entry which is preliminary data.</text>
</comment>
<gene>
    <name evidence="1" type="ORF">AJ79_02136</name>
</gene>
<dbReference type="Proteomes" id="UP000223968">
    <property type="component" value="Unassembled WGS sequence"/>
</dbReference>